<protein>
    <submittedName>
        <fullName evidence="3">Uncharacterized protein</fullName>
    </submittedName>
</protein>
<dbReference type="EMBL" id="JEMN01001204">
    <property type="protein sequence ID" value="KXH44437.1"/>
    <property type="molecule type" value="Genomic_DNA"/>
</dbReference>
<name>A0A135T8F1_9PEZI</name>
<organism evidence="3 4">
    <name type="scientific">Colletotrichum nymphaeae SA-01</name>
    <dbReference type="NCBI Taxonomy" id="1460502"/>
    <lineage>
        <taxon>Eukaryota</taxon>
        <taxon>Fungi</taxon>
        <taxon>Dikarya</taxon>
        <taxon>Ascomycota</taxon>
        <taxon>Pezizomycotina</taxon>
        <taxon>Sordariomycetes</taxon>
        <taxon>Hypocreomycetidae</taxon>
        <taxon>Glomerellales</taxon>
        <taxon>Glomerellaceae</taxon>
        <taxon>Colletotrichum</taxon>
        <taxon>Colletotrichum acutatum species complex</taxon>
    </lineage>
</organism>
<keyword evidence="1" id="KW-0175">Coiled coil</keyword>
<evidence type="ECO:0000256" key="1">
    <source>
        <dbReference type="SAM" id="Coils"/>
    </source>
</evidence>
<dbReference type="Proteomes" id="UP000070054">
    <property type="component" value="Unassembled WGS sequence"/>
</dbReference>
<gene>
    <name evidence="3" type="ORF">CNYM01_11958</name>
</gene>
<evidence type="ECO:0000256" key="2">
    <source>
        <dbReference type="SAM" id="MobiDB-lite"/>
    </source>
</evidence>
<keyword evidence="4" id="KW-1185">Reference proteome</keyword>
<evidence type="ECO:0000313" key="4">
    <source>
        <dbReference type="Proteomes" id="UP000070054"/>
    </source>
</evidence>
<reference evidence="3 4" key="1">
    <citation type="submission" date="2014-02" db="EMBL/GenBank/DDBJ databases">
        <title>The genome sequence of Colletotrichum nymphaeae SA-01.</title>
        <authorList>
            <person name="Baroncelli R."/>
            <person name="Thon M.R."/>
        </authorList>
    </citation>
    <scope>NUCLEOTIDE SEQUENCE [LARGE SCALE GENOMIC DNA]</scope>
    <source>
        <strain evidence="3 4">SA-01</strain>
    </source>
</reference>
<dbReference type="AlphaFoldDB" id="A0A135T8F1"/>
<evidence type="ECO:0000313" key="3">
    <source>
        <dbReference type="EMBL" id="KXH44437.1"/>
    </source>
</evidence>
<feature type="region of interest" description="Disordered" evidence="2">
    <location>
        <begin position="1"/>
        <end position="21"/>
    </location>
</feature>
<proteinExistence type="predicted"/>
<accession>A0A135T8F1</accession>
<comment type="caution">
    <text evidence="3">The sequence shown here is derived from an EMBL/GenBank/DDBJ whole genome shotgun (WGS) entry which is preliminary data.</text>
</comment>
<feature type="coiled-coil region" evidence="1">
    <location>
        <begin position="128"/>
        <end position="155"/>
    </location>
</feature>
<sequence>MDDLHANTDASNNADEDREQDVGGDVLSQLTPGVVVVSHLAGVVRVVSVTVLSAHASVLAASALHATHVSQDGGAPSAVEGGAVLSRRLVVLLFLVGRDGGLGLLDVADHEASGRGLDELDLNVGDVCDEAVSDLDDLEVNLDELKLLLVILCDRADTQAVTQLRGVGVGVLRVLGSGLCEVGNLRSTESLVPRGRLRVELKVVDEEVVDAGGVGFDGEGELEVVVKVRHCVIAAIVLTHRQGAAGAVDLDTVARKAYI</sequence>